<dbReference type="RefSeq" id="WP_281818621.1">
    <property type="nucleotide sequence ID" value="NZ_BRLB01000018.1"/>
</dbReference>
<evidence type="ECO:0000256" key="1">
    <source>
        <dbReference type="ARBA" id="ARBA00018672"/>
    </source>
</evidence>
<keyword evidence="6" id="KW-0597">Phosphoprotein</keyword>
<dbReference type="GO" id="GO:0003700">
    <property type="term" value="F:DNA-binding transcription factor activity"/>
    <property type="evidence" value="ECO:0007669"/>
    <property type="project" value="InterPro"/>
</dbReference>
<keyword evidence="2" id="KW-0805">Transcription regulation</keyword>
<dbReference type="Gene3D" id="3.40.50.2300">
    <property type="match status" value="1"/>
</dbReference>
<evidence type="ECO:0000313" key="9">
    <source>
        <dbReference type="EMBL" id="GKX31505.1"/>
    </source>
</evidence>
<dbReference type="SUPFAM" id="SSF52172">
    <property type="entry name" value="CheY-like"/>
    <property type="match status" value="1"/>
</dbReference>
<sequence>MLNVMIIDDEPMIIQSIKSGIDWGKLNLQVVFTATDSRSALSYAKDNSVDIVISDISMPPFNGLTLCNEILKINKKIQLIIISGYADFSYAQKAIQIGVVGYCLKPIDYNELTSILKTSISRISPSKDFADYDFIEYVYENNIYEIRSYLNENNIRDKFYLAISIGKKNLSDYIKSHHLVFNLGINKFLYILNDDPRYLLNNKFINEDNLIEGIGLANDKISYTDMLTEIDEIRVKSYNFFFNHDNKIFDDSYNVTDEYYLDICDNIDNLHELKDKLQSLSCDSIEKINIKQAMKIHNMILNKYKRYDNGEDLNIYSFDELIRNYDSFEKMIESLLNTIENNFDNNNLEYESNNKNFLKIIKYINANFTNNISIKDMADELFLNANYISQLFKKETGTTYVKYLTKLRVDKAKNLLKETDMSINDVCINSGFNDYFYFMKIFKKHTTMAPSYYRKKCVN</sequence>
<dbReference type="PROSITE" id="PS50110">
    <property type="entry name" value="RESPONSE_REGULATORY"/>
    <property type="match status" value="1"/>
</dbReference>
<keyword evidence="3" id="KW-0238">DNA-binding</keyword>
<dbReference type="PANTHER" id="PTHR43280:SF34">
    <property type="entry name" value="ARAC-FAMILY TRANSCRIPTIONAL REGULATOR"/>
    <property type="match status" value="1"/>
</dbReference>
<comment type="function">
    <text evidence="5">May play the central regulatory role in sporulation. It may be an element of the effector pathway responsible for the activation of sporulation genes in response to nutritional stress. Spo0A may act in concert with spo0H (a sigma factor) to control the expression of some genes that are critical to the sporulation process.</text>
</comment>
<dbReference type="SUPFAM" id="SSF46689">
    <property type="entry name" value="Homeodomain-like"/>
    <property type="match status" value="2"/>
</dbReference>
<dbReference type="PANTHER" id="PTHR43280">
    <property type="entry name" value="ARAC-FAMILY TRANSCRIPTIONAL REGULATOR"/>
    <property type="match status" value="1"/>
</dbReference>
<dbReference type="GO" id="GO:0043565">
    <property type="term" value="F:sequence-specific DNA binding"/>
    <property type="evidence" value="ECO:0007669"/>
    <property type="project" value="InterPro"/>
</dbReference>
<feature type="modified residue" description="4-aspartylphosphate" evidence="6">
    <location>
        <position position="55"/>
    </location>
</feature>
<dbReference type="PROSITE" id="PS01124">
    <property type="entry name" value="HTH_ARAC_FAMILY_2"/>
    <property type="match status" value="1"/>
</dbReference>
<evidence type="ECO:0000256" key="2">
    <source>
        <dbReference type="ARBA" id="ARBA00023015"/>
    </source>
</evidence>
<dbReference type="InterPro" id="IPR018060">
    <property type="entry name" value="HTH_AraC"/>
</dbReference>
<dbReference type="SMART" id="SM00448">
    <property type="entry name" value="REC"/>
    <property type="match status" value="1"/>
</dbReference>
<keyword evidence="4" id="KW-0804">Transcription</keyword>
<feature type="domain" description="Response regulatory" evidence="8">
    <location>
        <begin position="3"/>
        <end position="120"/>
    </location>
</feature>
<evidence type="ECO:0000259" key="7">
    <source>
        <dbReference type="PROSITE" id="PS01124"/>
    </source>
</evidence>
<reference evidence="9" key="1">
    <citation type="submission" date="2022-06" db="EMBL/GenBank/DDBJ databases">
        <title>Vallitalea longa sp. nov., an anaerobic bacterium isolated from marine sediment.</title>
        <authorList>
            <person name="Hirano S."/>
            <person name="Terahara T."/>
            <person name="Mori K."/>
            <person name="Hamada M."/>
            <person name="Matsumoto R."/>
            <person name="Kobayashi T."/>
        </authorList>
    </citation>
    <scope>NUCLEOTIDE SEQUENCE</scope>
    <source>
        <strain evidence="9">SH18-1</strain>
    </source>
</reference>
<feature type="domain" description="HTH araC/xylS-type" evidence="7">
    <location>
        <begin position="358"/>
        <end position="456"/>
    </location>
</feature>
<comment type="caution">
    <text evidence="9">The sequence shown here is derived from an EMBL/GenBank/DDBJ whole genome shotgun (WGS) entry which is preliminary data.</text>
</comment>
<protein>
    <recommendedName>
        <fullName evidence="1">Stage 0 sporulation protein A homolog</fullName>
    </recommendedName>
</protein>
<gene>
    <name evidence="9" type="ORF">SH1V18_39850</name>
</gene>
<dbReference type="GO" id="GO:0000160">
    <property type="term" value="P:phosphorelay signal transduction system"/>
    <property type="evidence" value="ECO:0007669"/>
    <property type="project" value="InterPro"/>
</dbReference>
<dbReference type="Gene3D" id="1.10.10.60">
    <property type="entry name" value="Homeodomain-like"/>
    <property type="match status" value="2"/>
</dbReference>
<dbReference type="Pfam" id="PF00072">
    <property type="entry name" value="Response_reg"/>
    <property type="match status" value="1"/>
</dbReference>
<evidence type="ECO:0000256" key="5">
    <source>
        <dbReference type="ARBA" id="ARBA00024867"/>
    </source>
</evidence>
<dbReference type="InterPro" id="IPR001789">
    <property type="entry name" value="Sig_transdc_resp-reg_receiver"/>
</dbReference>
<dbReference type="InterPro" id="IPR009057">
    <property type="entry name" value="Homeodomain-like_sf"/>
</dbReference>
<evidence type="ECO:0000256" key="4">
    <source>
        <dbReference type="ARBA" id="ARBA00023163"/>
    </source>
</evidence>
<dbReference type="AlphaFoldDB" id="A0A9W5YFD9"/>
<evidence type="ECO:0000259" key="8">
    <source>
        <dbReference type="PROSITE" id="PS50110"/>
    </source>
</evidence>
<proteinExistence type="predicted"/>
<name>A0A9W5YFD9_9FIRM</name>
<dbReference type="Proteomes" id="UP001144256">
    <property type="component" value="Unassembled WGS sequence"/>
</dbReference>
<dbReference type="EMBL" id="BRLB01000018">
    <property type="protein sequence ID" value="GKX31505.1"/>
    <property type="molecule type" value="Genomic_DNA"/>
</dbReference>
<dbReference type="CDD" id="cd17536">
    <property type="entry name" value="REC_YesN-like"/>
    <property type="match status" value="1"/>
</dbReference>
<dbReference type="Pfam" id="PF12833">
    <property type="entry name" value="HTH_18"/>
    <property type="match status" value="1"/>
</dbReference>
<organism evidence="9 10">
    <name type="scientific">Vallitalea longa</name>
    <dbReference type="NCBI Taxonomy" id="2936439"/>
    <lineage>
        <taxon>Bacteria</taxon>
        <taxon>Bacillati</taxon>
        <taxon>Bacillota</taxon>
        <taxon>Clostridia</taxon>
        <taxon>Lachnospirales</taxon>
        <taxon>Vallitaleaceae</taxon>
        <taxon>Vallitalea</taxon>
    </lineage>
</organism>
<dbReference type="SMART" id="SM00342">
    <property type="entry name" value="HTH_ARAC"/>
    <property type="match status" value="1"/>
</dbReference>
<evidence type="ECO:0000256" key="3">
    <source>
        <dbReference type="ARBA" id="ARBA00023125"/>
    </source>
</evidence>
<accession>A0A9W5YFD9</accession>
<keyword evidence="10" id="KW-1185">Reference proteome</keyword>
<evidence type="ECO:0000256" key="6">
    <source>
        <dbReference type="PROSITE-ProRule" id="PRU00169"/>
    </source>
</evidence>
<dbReference type="InterPro" id="IPR011006">
    <property type="entry name" value="CheY-like_superfamily"/>
</dbReference>
<evidence type="ECO:0000313" key="10">
    <source>
        <dbReference type="Proteomes" id="UP001144256"/>
    </source>
</evidence>